<evidence type="ECO:0000313" key="2">
    <source>
        <dbReference type="Proteomes" id="UP000828941"/>
    </source>
</evidence>
<dbReference type="Proteomes" id="UP000828941">
    <property type="component" value="Chromosome 2"/>
</dbReference>
<evidence type="ECO:0000313" key="1">
    <source>
        <dbReference type="EMBL" id="KAI4354485.1"/>
    </source>
</evidence>
<gene>
    <name evidence="1" type="ORF">L6164_003342</name>
</gene>
<dbReference type="EMBL" id="CM039427">
    <property type="protein sequence ID" value="KAI4354485.1"/>
    <property type="molecule type" value="Genomic_DNA"/>
</dbReference>
<proteinExistence type="predicted"/>
<keyword evidence="2" id="KW-1185">Reference proteome</keyword>
<name>A0ACB9Q6H6_BAUVA</name>
<reference evidence="1 2" key="1">
    <citation type="journal article" date="2022" name="DNA Res.">
        <title>Chromosomal-level genome assembly of the orchid tree Bauhinia variegata (Leguminosae; Cercidoideae) supports the allotetraploid origin hypothesis of Bauhinia.</title>
        <authorList>
            <person name="Zhong Y."/>
            <person name="Chen Y."/>
            <person name="Zheng D."/>
            <person name="Pang J."/>
            <person name="Liu Y."/>
            <person name="Luo S."/>
            <person name="Meng S."/>
            <person name="Qian L."/>
            <person name="Wei D."/>
            <person name="Dai S."/>
            <person name="Zhou R."/>
        </authorList>
    </citation>
    <scope>NUCLEOTIDE SEQUENCE [LARGE SCALE GENOMIC DNA]</scope>
    <source>
        <strain evidence="1">BV-YZ2020</strain>
    </source>
</reference>
<comment type="caution">
    <text evidence="1">The sequence shown here is derived from an EMBL/GenBank/DDBJ whole genome shotgun (WGS) entry which is preliminary data.</text>
</comment>
<sequence>MDINGNLTVFVATRSNNGIQKTNTPLDKFSSRSSTLKDCLVQEYIDFLNKASREELLELKVLADSHNNEKMNSFSISYRFSKTAEYIIELREESPLKSLNDLKKIGLSSRQVQNLFIKAARTLFENKAEDSMAD</sequence>
<protein>
    <submittedName>
        <fullName evidence="1">Uncharacterized protein</fullName>
    </submittedName>
</protein>
<accession>A0ACB9Q6H6</accession>
<organism evidence="1 2">
    <name type="scientific">Bauhinia variegata</name>
    <name type="common">Purple orchid tree</name>
    <name type="synonym">Phanera variegata</name>
    <dbReference type="NCBI Taxonomy" id="167791"/>
    <lineage>
        <taxon>Eukaryota</taxon>
        <taxon>Viridiplantae</taxon>
        <taxon>Streptophyta</taxon>
        <taxon>Embryophyta</taxon>
        <taxon>Tracheophyta</taxon>
        <taxon>Spermatophyta</taxon>
        <taxon>Magnoliopsida</taxon>
        <taxon>eudicotyledons</taxon>
        <taxon>Gunneridae</taxon>
        <taxon>Pentapetalae</taxon>
        <taxon>rosids</taxon>
        <taxon>fabids</taxon>
        <taxon>Fabales</taxon>
        <taxon>Fabaceae</taxon>
        <taxon>Cercidoideae</taxon>
        <taxon>Cercideae</taxon>
        <taxon>Bauhiniinae</taxon>
        <taxon>Bauhinia</taxon>
    </lineage>
</organism>